<dbReference type="SUPFAM" id="SSF52833">
    <property type="entry name" value="Thioredoxin-like"/>
    <property type="match status" value="1"/>
</dbReference>
<dbReference type="CDD" id="cd03062">
    <property type="entry name" value="TRX_Fd_Sucrase"/>
    <property type="match status" value="1"/>
</dbReference>
<proteinExistence type="predicted"/>
<dbReference type="EMBL" id="CP005286">
    <property type="protein sequence ID" value="AJE32307.1"/>
    <property type="molecule type" value="Genomic_DNA"/>
</dbReference>
<dbReference type="STRING" id="1223515.B842_02270"/>
<dbReference type="PIRSF" id="PIRSF035042">
    <property type="entry name" value="UCP035042_thirdx"/>
    <property type="match status" value="1"/>
</dbReference>
<keyword evidence="2" id="KW-1185">Reference proteome</keyword>
<evidence type="ECO:0000313" key="1">
    <source>
        <dbReference type="EMBL" id="AJE32307.1"/>
    </source>
</evidence>
<name>A0A0B5D5F6_9CORY</name>
<gene>
    <name evidence="1" type="ORF">B842_02270</name>
</gene>
<dbReference type="OrthoDB" id="3399139at2"/>
<dbReference type="InterPro" id="IPR010350">
    <property type="entry name" value="Aim32/Apd1-like_bac"/>
</dbReference>
<dbReference type="Pfam" id="PF06999">
    <property type="entry name" value="Suc_Fer-like"/>
    <property type="match status" value="1"/>
</dbReference>
<evidence type="ECO:0000313" key="2">
    <source>
        <dbReference type="Proteomes" id="UP000031524"/>
    </source>
</evidence>
<dbReference type="HOGENOM" id="CLU_050357_1_0_11"/>
<evidence type="ECO:0008006" key="3">
    <source>
        <dbReference type="Google" id="ProtNLM"/>
    </source>
</evidence>
<dbReference type="InterPro" id="IPR009737">
    <property type="entry name" value="Aim32/Apd1-like"/>
</dbReference>
<organism evidence="1 2">
    <name type="scientific">Corynebacterium humireducens NBRC 106098 = DSM 45392</name>
    <dbReference type="NCBI Taxonomy" id="1223515"/>
    <lineage>
        <taxon>Bacteria</taxon>
        <taxon>Bacillati</taxon>
        <taxon>Actinomycetota</taxon>
        <taxon>Actinomycetes</taxon>
        <taxon>Mycobacteriales</taxon>
        <taxon>Corynebacteriaceae</taxon>
        <taxon>Corynebacterium</taxon>
    </lineage>
</organism>
<dbReference type="Gene3D" id="3.40.30.10">
    <property type="entry name" value="Glutaredoxin"/>
    <property type="match status" value="1"/>
</dbReference>
<dbReference type="InterPro" id="IPR036249">
    <property type="entry name" value="Thioredoxin-like_sf"/>
</dbReference>
<dbReference type="RefSeq" id="WP_040084960.1">
    <property type="nucleotide sequence ID" value="NZ_BCSU01000004.1"/>
</dbReference>
<dbReference type="AlphaFoldDB" id="A0A0B5D5F6"/>
<dbReference type="KEGG" id="chm:B842_02270"/>
<protein>
    <recommendedName>
        <fullName evidence="3">Sucrase ferredoxin</fullName>
    </recommendedName>
</protein>
<sequence>MTDAADVAPLRCSDVPGEPLPGSAKQERVYVILEWPHGWSRDILDGGVFGEELTARLKEKLGKDAGLQLIRHPGRDGRRITSHHLFLVFAEQGRMEKLLVDGPEAILDLDLSGPGRNGAEPVDAPLVLVCTHGKRDVCCALKGRPLAAELSAQHPGDGLPVVWETSHTKGHRFAPSVLLMPWGYSYGRLTGETGDALVRAALQGRYFYPGNRGRGLHGPRGQVAELAVARQLLLAGEDLYFGGLAVLDDTDGADGAASVVVVHADGRSWHVRLEPREIPGVVSSCGDAPKTGQVWVATSITADQADLGWDDRE</sequence>
<reference evidence="1 2" key="1">
    <citation type="submission" date="2013-04" db="EMBL/GenBank/DDBJ databases">
        <title>Complete genome sequence of Corynebacterium humireducens DSM 45392(T), isolated from a wastewater-fed microbial fuel cell.</title>
        <authorList>
            <person name="Ruckert C."/>
            <person name="Albersmeier A."/>
            <person name="Kalinowski J."/>
        </authorList>
    </citation>
    <scope>NUCLEOTIDE SEQUENCE [LARGE SCALE GENOMIC DNA]</scope>
    <source>
        <strain evidence="2">MFC-5</strain>
    </source>
</reference>
<accession>A0A0B5D5F6</accession>
<dbReference type="Proteomes" id="UP000031524">
    <property type="component" value="Chromosome"/>
</dbReference>